<organism evidence="3 4">
    <name type="scientific">Colletotrichum liriopes</name>
    <dbReference type="NCBI Taxonomy" id="708192"/>
    <lineage>
        <taxon>Eukaryota</taxon>
        <taxon>Fungi</taxon>
        <taxon>Dikarya</taxon>
        <taxon>Ascomycota</taxon>
        <taxon>Pezizomycotina</taxon>
        <taxon>Sordariomycetes</taxon>
        <taxon>Hypocreomycetidae</taxon>
        <taxon>Glomerellales</taxon>
        <taxon>Glomerellaceae</taxon>
        <taxon>Colletotrichum</taxon>
        <taxon>Colletotrichum spaethianum species complex</taxon>
    </lineage>
</organism>
<evidence type="ECO:0000313" key="4">
    <source>
        <dbReference type="Proteomes" id="UP001055172"/>
    </source>
</evidence>
<dbReference type="PANTHER" id="PTHR48079">
    <property type="entry name" value="PROTEIN YEEZ"/>
    <property type="match status" value="1"/>
</dbReference>
<reference evidence="3 4" key="1">
    <citation type="submission" date="2021-07" db="EMBL/GenBank/DDBJ databases">
        <title>Genome data of Colletotrichum spaethianum.</title>
        <authorList>
            <person name="Utami Y.D."/>
            <person name="Hiruma K."/>
        </authorList>
    </citation>
    <scope>NUCLEOTIDE SEQUENCE [LARGE SCALE GENOMIC DNA]</scope>
    <source>
        <strain evidence="3 4">MAFF 242679</strain>
    </source>
</reference>
<protein>
    <recommendedName>
        <fullName evidence="2">NAD(P)-binding domain-containing protein</fullName>
    </recommendedName>
</protein>
<evidence type="ECO:0000313" key="3">
    <source>
        <dbReference type="EMBL" id="GJC88579.1"/>
    </source>
</evidence>
<dbReference type="GO" id="GO:0005737">
    <property type="term" value="C:cytoplasm"/>
    <property type="evidence" value="ECO:0007669"/>
    <property type="project" value="TreeGrafter"/>
</dbReference>
<keyword evidence="4" id="KW-1185">Reference proteome</keyword>
<dbReference type="EMBL" id="BPPX01000034">
    <property type="protein sequence ID" value="GJC88579.1"/>
    <property type="molecule type" value="Genomic_DNA"/>
</dbReference>
<accession>A0AA37GX98</accession>
<gene>
    <name evidence="3" type="ORF">ColLi_11417</name>
</gene>
<comment type="caution">
    <text evidence="3">The sequence shown here is derived from an EMBL/GenBank/DDBJ whole genome shotgun (WGS) entry which is preliminary data.</text>
</comment>
<dbReference type="PANTHER" id="PTHR48079:SF6">
    <property type="entry name" value="NAD(P)-BINDING DOMAIN-CONTAINING PROTEIN-RELATED"/>
    <property type="match status" value="1"/>
</dbReference>
<dbReference type="SUPFAM" id="SSF51735">
    <property type="entry name" value="NAD(P)-binding Rossmann-fold domains"/>
    <property type="match status" value="1"/>
</dbReference>
<dbReference type="InterPro" id="IPR036291">
    <property type="entry name" value="NAD(P)-bd_dom_sf"/>
</dbReference>
<proteinExistence type="predicted"/>
<dbReference type="Gene3D" id="3.40.50.720">
    <property type="entry name" value="NAD(P)-binding Rossmann-like Domain"/>
    <property type="match status" value="1"/>
</dbReference>
<feature type="region of interest" description="Disordered" evidence="1">
    <location>
        <begin position="79"/>
        <end position="101"/>
    </location>
</feature>
<evidence type="ECO:0000256" key="1">
    <source>
        <dbReference type="SAM" id="MobiDB-lite"/>
    </source>
</evidence>
<dbReference type="AlphaFoldDB" id="A0AA37GX98"/>
<dbReference type="GO" id="GO:0004029">
    <property type="term" value="F:aldehyde dehydrogenase (NAD+) activity"/>
    <property type="evidence" value="ECO:0007669"/>
    <property type="project" value="TreeGrafter"/>
</dbReference>
<evidence type="ECO:0000259" key="2">
    <source>
        <dbReference type="Pfam" id="PF13460"/>
    </source>
</evidence>
<name>A0AA37GX98_9PEZI</name>
<dbReference type="InterPro" id="IPR051783">
    <property type="entry name" value="NAD(P)-dependent_oxidoreduct"/>
</dbReference>
<feature type="domain" description="NAD(P)-binding" evidence="2">
    <location>
        <begin position="9"/>
        <end position="91"/>
    </location>
</feature>
<sequence length="101" mass="11040">MTPKLFITGVTGYIGGDALFHLTQQRPDMTLTLLVRSEDQAEQVRSKYPNARILLGSLDDLDIIRREAAWVDIVFHTADSSDHESSAKAITAGLAEGHSTS</sequence>
<dbReference type="Pfam" id="PF13460">
    <property type="entry name" value="NAD_binding_10"/>
    <property type="match status" value="1"/>
</dbReference>
<dbReference type="InterPro" id="IPR016040">
    <property type="entry name" value="NAD(P)-bd_dom"/>
</dbReference>
<dbReference type="Proteomes" id="UP001055172">
    <property type="component" value="Unassembled WGS sequence"/>
</dbReference>